<comment type="subcellular location">
    <subcellularLocation>
        <location evidence="1">Cytoplasmic vesicle</location>
        <location evidence="1">COPII-coated vesicle membrane</location>
        <topology evidence="1">Peripheral membrane protein</topology>
        <orientation evidence="1">Cytoplasmic side</orientation>
    </subcellularLocation>
    <subcellularLocation>
        <location evidence="2">Endoplasmic reticulum membrane</location>
        <topology evidence="2">Peripheral membrane protein</topology>
        <orientation evidence="2">Cytoplasmic side</orientation>
    </subcellularLocation>
</comment>
<dbReference type="Gene3D" id="2.60.40.1670">
    <property type="entry name" value="beta-sandwich domain of Sec23/24"/>
    <property type="match status" value="1"/>
</dbReference>
<sequence length="1048" mass="113619">MYPNSWSTPNQHSPLPHQPFNPVSTPGAPPNYGPTAETKAAPPLINGSSYGFVPHPALAPGQQPQEPHPSTYYQDNVAPLTAHFDSMTMSQTKTQQPQHQPSYLQQQPYYQEQQPHYQAQQPPPTQHSQFLAGSPPLPPLSVSSSAYGTAAPPYGGGQPQVSGQPPFSAAYGAAASYANETFTPPAVPSATPTQPTPTNPAHLSTGFPPMNMIPPMGGPPGPTQYQPPSAGPPPMPPQAGGLAPAPTAPSSRAMADNMPSAVEVIANDRAQRSGVFQTGPVGVTPPLVTTDFVCKDEGNCNPRFMRSSLYAVPTTSSLLKSVGLPFVLTVEPFAELHPEDQHPILCDMGPQGPVRCVRCKAYMCPSFTFIDGGRRFQCSLCGASTDVPEGYFAHLDHTGHRVDAYQRAELCLGSYELVATKEYCKNDQLPLPPAFIFLLDVSQTAIRSGLVGLFCSRFITEILPSLPCDEHESADAKCPLSIGFITYDNQLHFYSLSRSTAADGESAGATCLTKPQMNVVADISEVFVPAVQGFLVPPDPALLTNLLSTIPSQFASAASQGTASPDSILGPAIQAGLEALKAAGRCGKLFVLHSSLPTAEAPGRLKHREDRHVIGTDREKTLLQPATDFYTTLGKQCVEVGCSVDLFLFPNSYVDVATLAEVPRLTSGNLFKYSCFQADLQGDQFICDLRTAVSQPKAFDAVMRIRTSTGTRPFEFLGNFNQPNTTDVELAAIDNNTAITCEVRHDDKLPDSDLVLIQAAILYTSLSGQRRLRVHNLALSTSANASDIFRLADLDTYMNWLSKTCLQATLARTSAQIVAEVTAKVAHTLAGYRRLCTGGAQGASPGELVLPETIKLLPLYAQCLFKLDAIRPARNSTIDDRCYMMFLLNGMGVEKSSKLIYPTIIPLHSASLDPCAEIPVAIRCSYERLLPDSAYFIHNGILALLWLGPKIDPTWIQQIFGVNDVSILEIEKAKLMEQDNQISKSICQTVFPILGQFSHCPQLRVTRQGDLSEAWVKRLMYEDRDDCSNASYVEYLCHIHKEVRSLLK</sequence>
<name>A0A0X3Q1P5_SCHSO</name>
<protein>
    <recommendedName>
        <fullName evidence="13">Protein transport protein Sec24C</fullName>
    </recommendedName>
</protein>
<dbReference type="GO" id="GO:0005789">
    <property type="term" value="C:endoplasmic reticulum membrane"/>
    <property type="evidence" value="ECO:0007669"/>
    <property type="project" value="UniProtKB-SubCell"/>
</dbReference>
<dbReference type="GO" id="GO:0008270">
    <property type="term" value="F:zinc ion binding"/>
    <property type="evidence" value="ECO:0007669"/>
    <property type="project" value="InterPro"/>
</dbReference>
<dbReference type="GO" id="GO:0090110">
    <property type="term" value="P:COPII-coated vesicle cargo loading"/>
    <property type="evidence" value="ECO:0007669"/>
    <property type="project" value="TreeGrafter"/>
</dbReference>
<dbReference type="Pfam" id="PF08033">
    <property type="entry name" value="Sec23_BS"/>
    <property type="match status" value="1"/>
</dbReference>
<dbReference type="SUPFAM" id="SSF53300">
    <property type="entry name" value="vWA-like"/>
    <property type="match status" value="1"/>
</dbReference>
<feature type="compositionally biased region" description="Polar residues" evidence="7">
    <location>
        <begin position="1"/>
        <end position="13"/>
    </location>
</feature>
<dbReference type="SUPFAM" id="SSF82919">
    <property type="entry name" value="Zn-finger domain of Sec23/24"/>
    <property type="match status" value="1"/>
</dbReference>
<reference evidence="12" key="1">
    <citation type="submission" date="2016-01" db="EMBL/GenBank/DDBJ databases">
        <title>Reference transcriptome for the parasite Schistocephalus solidus: insights into the molecular evolution of parasitism.</title>
        <authorList>
            <person name="Hebert F.O."/>
            <person name="Grambauer S."/>
            <person name="Barber I."/>
            <person name="Landry C.R."/>
            <person name="Aubin-Horth N."/>
        </authorList>
    </citation>
    <scope>NUCLEOTIDE SEQUENCE</scope>
</reference>
<organism evidence="12">
    <name type="scientific">Schistocephalus solidus</name>
    <name type="common">Tapeworm</name>
    <dbReference type="NCBI Taxonomy" id="70667"/>
    <lineage>
        <taxon>Eukaryota</taxon>
        <taxon>Metazoa</taxon>
        <taxon>Spiralia</taxon>
        <taxon>Lophotrochozoa</taxon>
        <taxon>Platyhelminthes</taxon>
        <taxon>Cestoda</taxon>
        <taxon>Eucestoda</taxon>
        <taxon>Diphyllobothriidea</taxon>
        <taxon>Diphyllobothriidae</taxon>
        <taxon>Schistocephalus</taxon>
    </lineage>
</organism>
<dbReference type="EMBL" id="GEEE01005361">
    <property type="protein sequence ID" value="JAP57864.1"/>
    <property type="molecule type" value="Transcribed_RNA"/>
</dbReference>
<dbReference type="InterPro" id="IPR012990">
    <property type="entry name" value="Beta-sandwich_Sec23_24"/>
</dbReference>
<dbReference type="GO" id="GO:0030127">
    <property type="term" value="C:COPII vesicle coat"/>
    <property type="evidence" value="ECO:0007669"/>
    <property type="project" value="InterPro"/>
</dbReference>
<evidence type="ECO:0000256" key="7">
    <source>
        <dbReference type="SAM" id="MobiDB-lite"/>
    </source>
</evidence>
<feature type="region of interest" description="Disordered" evidence="7">
    <location>
        <begin position="182"/>
        <end position="254"/>
    </location>
</feature>
<dbReference type="InterPro" id="IPR006895">
    <property type="entry name" value="Znf_Sec23_Sec24"/>
</dbReference>
<dbReference type="SUPFAM" id="SSF82754">
    <property type="entry name" value="C-terminal, gelsolin-like domain of Sec23/24"/>
    <property type="match status" value="1"/>
</dbReference>
<dbReference type="InterPro" id="IPR036180">
    <property type="entry name" value="Gelsolin-like_dom_sf"/>
</dbReference>
<dbReference type="Gene3D" id="3.40.20.10">
    <property type="entry name" value="Severin"/>
    <property type="match status" value="1"/>
</dbReference>
<dbReference type="InterPro" id="IPR050550">
    <property type="entry name" value="SEC23_SEC24_subfamily"/>
</dbReference>
<dbReference type="GO" id="GO:0006886">
    <property type="term" value="P:intracellular protein transport"/>
    <property type="evidence" value="ECO:0007669"/>
    <property type="project" value="InterPro"/>
</dbReference>
<feature type="domain" description="Sec23/Sec24 trunk" evidence="9">
    <location>
        <begin position="430"/>
        <end position="691"/>
    </location>
</feature>
<dbReference type="InterPro" id="IPR036465">
    <property type="entry name" value="vWFA_dom_sf"/>
</dbReference>
<dbReference type="Pfam" id="PF04810">
    <property type="entry name" value="zf-Sec23_Sec24"/>
    <property type="match status" value="1"/>
</dbReference>
<dbReference type="InterPro" id="IPR036174">
    <property type="entry name" value="Znf_Sec23_Sec24_sf"/>
</dbReference>
<accession>A0A0X3Q1P5</accession>
<gene>
    <name evidence="12" type="ORF">TR165715</name>
</gene>
<feature type="domain" description="Sec23/Sec24 helical" evidence="10">
    <location>
        <begin position="793"/>
        <end position="897"/>
    </location>
</feature>
<dbReference type="Pfam" id="PF04811">
    <property type="entry name" value="Sec23_trunk"/>
    <property type="match status" value="1"/>
</dbReference>
<dbReference type="AlphaFoldDB" id="A0A0X3Q1P5"/>
<evidence type="ECO:0000256" key="4">
    <source>
        <dbReference type="ARBA" id="ARBA00022448"/>
    </source>
</evidence>
<evidence type="ECO:0000313" key="12">
    <source>
        <dbReference type="EMBL" id="JAP57864.1"/>
    </source>
</evidence>
<feature type="domain" description="Sec23/Sec24 beta-sandwich" evidence="11">
    <location>
        <begin position="698"/>
        <end position="781"/>
    </location>
</feature>
<dbReference type="PANTHER" id="PTHR13803">
    <property type="entry name" value="SEC24-RELATED PROTEIN"/>
    <property type="match status" value="1"/>
</dbReference>
<dbReference type="Gene3D" id="3.40.50.410">
    <property type="entry name" value="von Willebrand factor, type A domain"/>
    <property type="match status" value="1"/>
</dbReference>
<dbReference type="Gene3D" id="1.20.120.730">
    <property type="entry name" value="Sec23/Sec24 helical domain"/>
    <property type="match status" value="1"/>
</dbReference>
<evidence type="ECO:0000256" key="3">
    <source>
        <dbReference type="ARBA" id="ARBA00008334"/>
    </source>
</evidence>
<evidence type="ECO:0000259" key="9">
    <source>
        <dbReference type="Pfam" id="PF04811"/>
    </source>
</evidence>
<feature type="region of interest" description="Disordered" evidence="7">
    <location>
        <begin position="113"/>
        <end position="145"/>
    </location>
</feature>
<dbReference type="InterPro" id="IPR036175">
    <property type="entry name" value="Sec23/24_helical_dom_sf"/>
</dbReference>
<feature type="compositionally biased region" description="Low complexity" evidence="7">
    <location>
        <begin position="182"/>
        <end position="193"/>
    </location>
</feature>
<evidence type="ECO:0000259" key="8">
    <source>
        <dbReference type="Pfam" id="PF04810"/>
    </source>
</evidence>
<feature type="compositionally biased region" description="Low complexity" evidence="7">
    <location>
        <begin position="238"/>
        <end position="251"/>
    </location>
</feature>
<dbReference type="InterPro" id="IPR006896">
    <property type="entry name" value="Sec23/24_trunk_dom"/>
</dbReference>
<feature type="region of interest" description="Disordered" evidence="7">
    <location>
        <begin position="1"/>
        <end position="74"/>
    </location>
</feature>
<feature type="domain" description="Zinc finger Sec23/Sec24-type" evidence="8">
    <location>
        <begin position="353"/>
        <end position="391"/>
    </location>
</feature>
<keyword evidence="6" id="KW-0968">Cytoplasmic vesicle</keyword>
<dbReference type="Pfam" id="PF04815">
    <property type="entry name" value="Sec23_helical"/>
    <property type="match status" value="1"/>
</dbReference>
<dbReference type="PANTHER" id="PTHR13803:SF4">
    <property type="entry name" value="SECRETORY 24CD, ISOFORM C"/>
    <property type="match status" value="1"/>
</dbReference>
<proteinExistence type="inferred from homology"/>
<dbReference type="GO" id="GO:0000149">
    <property type="term" value="F:SNARE binding"/>
    <property type="evidence" value="ECO:0007669"/>
    <property type="project" value="TreeGrafter"/>
</dbReference>
<dbReference type="SUPFAM" id="SSF81811">
    <property type="entry name" value="Helical domain of Sec23/24"/>
    <property type="match status" value="1"/>
</dbReference>
<keyword evidence="5" id="KW-0653">Protein transport</keyword>
<evidence type="ECO:0000256" key="1">
    <source>
        <dbReference type="ARBA" id="ARBA00004299"/>
    </source>
</evidence>
<evidence type="ECO:0000256" key="5">
    <source>
        <dbReference type="ARBA" id="ARBA00022927"/>
    </source>
</evidence>
<evidence type="ECO:0008006" key="13">
    <source>
        <dbReference type="Google" id="ProtNLM"/>
    </source>
</evidence>
<dbReference type="Gene3D" id="2.30.30.380">
    <property type="entry name" value="Zn-finger domain of Sec23/24"/>
    <property type="match status" value="1"/>
</dbReference>
<dbReference type="InterPro" id="IPR029006">
    <property type="entry name" value="ADF-H/Gelsolin-like_dom_sf"/>
</dbReference>
<dbReference type="InterPro" id="IPR006900">
    <property type="entry name" value="Sec23/24_helical_dom"/>
</dbReference>
<evidence type="ECO:0000259" key="11">
    <source>
        <dbReference type="Pfam" id="PF08033"/>
    </source>
</evidence>
<evidence type="ECO:0000256" key="2">
    <source>
        <dbReference type="ARBA" id="ARBA00004397"/>
    </source>
</evidence>
<evidence type="ECO:0000256" key="6">
    <source>
        <dbReference type="ARBA" id="ARBA00023329"/>
    </source>
</evidence>
<evidence type="ECO:0000259" key="10">
    <source>
        <dbReference type="Pfam" id="PF04815"/>
    </source>
</evidence>
<dbReference type="SUPFAM" id="SSF81995">
    <property type="entry name" value="beta-sandwich domain of Sec23/24"/>
    <property type="match status" value="1"/>
</dbReference>
<comment type="similarity">
    <text evidence="3">Belongs to the SEC23/SEC24 family. SEC24 subfamily.</text>
</comment>
<keyword evidence="4" id="KW-0813">Transport</keyword>
<dbReference type="GO" id="GO:0070971">
    <property type="term" value="C:endoplasmic reticulum exit site"/>
    <property type="evidence" value="ECO:0007669"/>
    <property type="project" value="TreeGrafter"/>
</dbReference>